<dbReference type="Pfam" id="PF01554">
    <property type="entry name" value="MatE"/>
    <property type="match status" value="2"/>
</dbReference>
<evidence type="ECO:0000256" key="6">
    <source>
        <dbReference type="ARBA" id="ARBA00022449"/>
    </source>
</evidence>
<proteinExistence type="inferred from homology"/>
<reference evidence="14 15" key="1">
    <citation type="submission" date="2019-07" db="EMBL/GenBank/DDBJ databases">
        <title>Genomic Encyclopedia of Type Strains, Phase I: the one thousand microbial genomes (KMG-I) project.</title>
        <authorList>
            <person name="Kyrpides N."/>
        </authorList>
    </citation>
    <scope>NUCLEOTIDE SEQUENCE [LARGE SCALE GENOMIC DNA]</scope>
    <source>
        <strain evidence="14 15">DSM 13558</strain>
    </source>
</reference>
<dbReference type="OrthoDB" id="9776324at2"/>
<dbReference type="EMBL" id="VLKH01000010">
    <property type="protein sequence ID" value="TWH78172.1"/>
    <property type="molecule type" value="Genomic_DNA"/>
</dbReference>
<comment type="subcellular location">
    <subcellularLocation>
        <location evidence="2">Cell membrane</location>
        <topology evidence="2">Multi-pass membrane protein</topology>
    </subcellularLocation>
</comment>
<feature type="transmembrane region" description="Helical" evidence="13">
    <location>
        <begin position="99"/>
        <end position="124"/>
    </location>
</feature>
<evidence type="ECO:0000256" key="7">
    <source>
        <dbReference type="ARBA" id="ARBA00022475"/>
    </source>
</evidence>
<evidence type="ECO:0000313" key="15">
    <source>
        <dbReference type="Proteomes" id="UP000315343"/>
    </source>
</evidence>
<evidence type="ECO:0000256" key="8">
    <source>
        <dbReference type="ARBA" id="ARBA00022692"/>
    </source>
</evidence>
<feature type="transmembrane region" description="Helical" evidence="13">
    <location>
        <begin position="55"/>
        <end position="78"/>
    </location>
</feature>
<protein>
    <recommendedName>
        <fullName evidence="4">Probable multidrug resistance protein NorM</fullName>
    </recommendedName>
    <alternativeName>
        <fullName evidence="12">Multidrug-efflux transporter</fullName>
    </alternativeName>
</protein>
<keyword evidence="6" id="KW-0050">Antiport</keyword>
<name>A0A562J4R8_9FIRM</name>
<evidence type="ECO:0000256" key="4">
    <source>
        <dbReference type="ARBA" id="ARBA00020268"/>
    </source>
</evidence>
<evidence type="ECO:0000313" key="14">
    <source>
        <dbReference type="EMBL" id="TWH78172.1"/>
    </source>
</evidence>
<keyword evidence="10" id="KW-0406">Ion transport</keyword>
<dbReference type="InterPro" id="IPR002528">
    <property type="entry name" value="MATE_fam"/>
</dbReference>
<dbReference type="GO" id="GO:0006811">
    <property type="term" value="P:monoatomic ion transport"/>
    <property type="evidence" value="ECO:0007669"/>
    <property type="project" value="UniProtKB-KW"/>
</dbReference>
<evidence type="ECO:0000256" key="11">
    <source>
        <dbReference type="ARBA" id="ARBA00023136"/>
    </source>
</evidence>
<evidence type="ECO:0000256" key="1">
    <source>
        <dbReference type="ARBA" id="ARBA00003408"/>
    </source>
</evidence>
<evidence type="ECO:0000256" key="9">
    <source>
        <dbReference type="ARBA" id="ARBA00022989"/>
    </source>
</evidence>
<comment type="similarity">
    <text evidence="3">Belongs to the multi antimicrobial extrusion (MATE) (TC 2.A.66.1) family.</text>
</comment>
<evidence type="ECO:0000256" key="12">
    <source>
        <dbReference type="ARBA" id="ARBA00031636"/>
    </source>
</evidence>
<feature type="transmembrane region" description="Helical" evidence="13">
    <location>
        <begin position="16"/>
        <end position="35"/>
    </location>
</feature>
<evidence type="ECO:0000256" key="13">
    <source>
        <dbReference type="SAM" id="Phobius"/>
    </source>
</evidence>
<dbReference type="PANTHER" id="PTHR43298">
    <property type="entry name" value="MULTIDRUG RESISTANCE PROTEIN NORM-RELATED"/>
    <property type="match status" value="1"/>
</dbReference>
<keyword evidence="11 13" id="KW-0472">Membrane</keyword>
<comment type="function">
    <text evidence="1">Multidrug efflux pump.</text>
</comment>
<dbReference type="GO" id="GO:0005886">
    <property type="term" value="C:plasma membrane"/>
    <property type="evidence" value="ECO:0007669"/>
    <property type="project" value="UniProtKB-SubCell"/>
</dbReference>
<feature type="transmembrane region" description="Helical" evidence="13">
    <location>
        <begin position="397"/>
        <end position="415"/>
    </location>
</feature>
<feature type="transmembrane region" description="Helical" evidence="13">
    <location>
        <begin position="136"/>
        <end position="157"/>
    </location>
</feature>
<comment type="caution">
    <text evidence="14">The sequence shown here is derived from an EMBL/GenBank/DDBJ whole genome shotgun (WGS) entry which is preliminary data.</text>
</comment>
<dbReference type="AlphaFoldDB" id="A0A562J4R8"/>
<dbReference type="InterPro" id="IPR048279">
    <property type="entry name" value="MdtK-like"/>
</dbReference>
<evidence type="ECO:0000256" key="5">
    <source>
        <dbReference type="ARBA" id="ARBA00022448"/>
    </source>
</evidence>
<feature type="transmembrane region" description="Helical" evidence="13">
    <location>
        <begin position="194"/>
        <end position="217"/>
    </location>
</feature>
<evidence type="ECO:0000256" key="3">
    <source>
        <dbReference type="ARBA" id="ARBA00010199"/>
    </source>
</evidence>
<keyword evidence="7" id="KW-1003">Cell membrane</keyword>
<dbReference type="InterPro" id="IPR050222">
    <property type="entry name" value="MATE_MdtK"/>
</dbReference>
<dbReference type="PIRSF" id="PIRSF006603">
    <property type="entry name" value="DinF"/>
    <property type="match status" value="1"/>
</dbReference>
<organism evidence="14 15">
    <name type="scientific">Sedimentibacter saalensis</name>
    <dbReference type="NCBI Taxonomy" id="130788"/>
    <lineage>
        <taxon>Bacteria</taxon>
        <taxon>Bacillati</taxon>
        <taxon>Bacillota</taxon>
        <taxon>Tissierellia</taxon>
        <taxon>Sedimentibacter</taxon>
    </lineage>
</organism>
<gene>
    <name evidence="14" type="ORF">LY60_03014</name>
</gene>
<dbReference type="GO" id="GO:0042910">
    <property type="term" value="F:xenobiotic transmembrane transporter activity"/>
    <property type="evidence" value="ECO:0007669"/>
    <property type="project" value="InterPro"/>
</dbReference>
<keyword evidence="8 13" id="KW-0812">Transmembrane</keyword>
<keyword evidence="9 13" id="KW-1133">Transmembrane helix</keyword>
<evidence type="ECO:0000256" key="2">
    <source>
        <dbReference type="ARBA" id="ARBA00004651"/>
    </source>
</evidence>
<dbReference type="GO" id="GO:0015297">
    <property type="term" value="F:antiporter activity"/>
    <property type="evidence" value="ECO:0007669"/>
    <property type="project" value="UniProtKB-KW"/>
</dbReference>
<feature type="transmembrane region" description="Helical" evidence="13">
    <location>
        <begin position="361"/>
        <end position="385"/>
    </location>
</feature>
<evidence type="ECO:0000256" key="10">
    <source>
        <dbReference type="ARBA" id="ARBA00023065"/>
    </source>
</evidence>
<accession>A0A562J4R8</accession>
<feature type="transmembrane region" description="Helical" evidence="13">
    <location>
        <begin position="169"/>
        <end position="188"/>
    </location>
</feature>
<dbReference type="PANTHER" id="PTHR43298:SF2">
    <property type="entry name" value="FMN_FAD EXPORTER YEEO-RELATED"/>
    <property type="match status" value="1"/>
</dbReference>
<dbReference type="RefSeq" id="WP_145085482.1">
    <property type="nucleotide sequence ID" value="NZ_VLKH01000010.1"/>
</dbReference>
<sequence>MSKNLDLKEGKIRSTLVKLALPIMGTSFIHMAYNLTDIMWLGRLSTGAVAAAGTAGFFLWFGSSLVMITQVGVGVNVAQYIGRNDSESAKKYITNGFQLDIFIALLYSLFLFSFRHNIIGFFNLQDSNVIQMAIEYLTIISIGIIFHFLNPIFSAALNSTGNSITPFKINTIGLVANIILDPLLIFGVGPLPQLGIKGAALATIMSQFVVTILFVILGKAFNNIYSHVSLLSKPDMQIVKSIMKLGFPPFLQTGLHAVINMILTKIIAQFGPVAVAVQSIGSQIESISWMTSEGFSSSISAFVGQNYGAKKLERIKEVYKQGIQILGSIGIFTSLLLIFAAKFLFAIFVPNDPIAINEGVIYLRILGLSQFFMCVEIGTIGAFNGLGKTLQPTVNGVVLNVLRIPFALILSSTVLGLSGVWWSISISSILKGIILFIWFRFVLAKLKV</sequence>
<keyword evidence="15" id="KW-1185">Reference proteome</keyword>
<dbReference type="CDD" id="cd13140">
    <property type="entry name" value="MATE_like_1"/>
    <property type="match status" value="1"/>
</dbReference>
<dbReference type="NCBIfam" id="TIGR00797">
    <property type="entry name" value="matE"/>
    <property type="match status" value="1"/>
</dbReference>
<dbReference type="Proteomes" id="UP000315343">
    <property type="component" value="Unassembled WGS sequence"/>
</dbReference>
<feature type="transmembrane region" description="Helical" evidence="13">
    <location>
        <begin position="325"/>
        <end position="349"/>
    </location>
</feature>
<keyword evidence="5" id="KW-0813">Transport</keyword>
<feature type="transmembrane region" description="Helical" evidence="13">
    <location>
        <begin position="421"/>
        <end position="443"/>
    </location>
</feature>